<dbReference type="Pfam" id="PF00241">
    <property type="entry name" value="Cofilin_ADF"/>
    <property type="match status" value="1"/>
</dbReference>
<dbReference type="InterPro" id="IPR002108">
    <property type="entry name" value="ADF-H"/>
</dbReference>
<name>X6PFZ6_RETFI</name>
<protein>
    <submittedName>
        <fullName evidence="4">Actin depolymerizing factor</fullName>
    </submittedName>
</protein>
<organism evidence="4 5">
    <name type="scientific">Reticulomyxa filosa</name>
    <dbReference type="NCBI Taxonomy" id="46433"/>
    <lineage>
        <taxon>Eukaryota</taxon>
        <taxon>Sar</taxon>
        <taxon>Rhizaria</taxon>
        <taxon>Retaria</taxon>
        <taxon>Foraminifera</taxon>
        <taxon>Monothalamids</taxon>
        <taxon>Reticulomyxidae</taxon>
        <taxon>Reticulomyxa</taxon>
    </lineage>
</organism>
<reference evidence="4 5" key="1">
    <citation type="journal article" date="2013" name="Curr. Biol.">
        <title>The Genome of the Foraminiferan Reticulomyxa filosa.</title>
        <authorList>
            <person name="Glockner G."/>
            <person name="Hulsmann N."/>
            <person name="Schleicher M."/>
            <person name="Noegel A.A."/>
            <person name="Eichinger L."/>
            <person name="Gallinger C."/>
            <person name="Pawlowski J."/>
            <person name="Sierra R."/>
            <person name="Euteneuer U."/>
            <person name="Pillet L."/>
            <person name="Moustafa A."/>
            <person name="Platzer M."/>
            <person name="Groth M."/>
            <person name="Szafranski K."/>
            <person name="Schliwa M."/>
        </authorList>
    </citation>
    <scope>NUCLEOTIDE SEQUENCE [LARGE SCALE GENOMIC DNA]</scope>
</reference>
<keyword evidence="5" id="KW-1185">Reference proteome</keyword>
<dbReference type="GO" id="GO:0015629">
    <property type="term" value="C:actin cytoskeleton"/>
    <property type="evidence" value="ECO:0007669"/>
    <property type="project" value="InterPro"/>
</dbReference>
<evidence type="ECO:0000313" key="5">
    <source>
        <dbReference type="Proteomes" id="UP000023152"/>
    </source>
</evidence>
<comment type="caution">
    <text evidence="4">The sequence shown here is derived from an EMBL/GenBank/DDBJ whole genome shotgun (WGS) entry which is preliminary data.</text>
</comment>
<dbReference type="InterPro" id="IPR017904">
    <property type="entry name" value="ADF/Cofilin"/>
</dbReference>
<dbReference type="Proteomes" id="UP000023152">
    <property type="component" value="Unassembled WGS sequence"/>
</dbReference>
<sequence>MHKKKTDRKKMLAIKAEEAALSTFNEMKLGKKHAFILFKIDDNKVVVETSVLKTDCKDPANYLDDFISGIKKSGAPRFAVLDWNHKLLFVSWVPDTSKASDKMKYASVKESFTQELVGVQIKLAATDDGELSKSAINEKTKSNTTCLFFFEFLLRFVGFECSAIDFHCIFFLKNAAFKIAPRNTFFPKLNYFLLKKYGLTCCDKIIIAKQKANIYHLAHNFD</sequence>
<dbReference type="Gene3D" id="3.40.20.10">
    <property type="entry name" value="Severin"/>
    <property type="match status" value="1"/>
</dbReference>
<proteinExistence type="inferred from homology"/>
<dbReference type="PROSITE" id="PS51263">
    <property type="entry name" value="ADF_H"/>
    <property type="match status" value="1"/>
</dbReference>
<dbReference type="PANTHER" id="PTHR11913">
    <property type="entry name" value="COFILIN-RELATED"/>
    <property type="match status" value="1"/>
</dbReference>
<dbReference type="GO" id="GO:0030042">
    <property type="term" value="P:actin filament depolymerization"/>
    <property type="evidence" value="ECO:0007669"/>
    <property type="project" value="InterPro"/>
</dbReference>
<evidence type="ECO:0000256" key="1">
    <source>
        <dbReference type="ARBA" id="ARBA00006844"/>
    </source>
</evidence>
<accession>X6PFZ6</accession>
<dbReference type="GO" id="GO:0003779">
    <property type="term" value="F:actin binding"/>
    <property type="evidence" value="ECO:0007669"/>
    <property type="project" value="UniProtKB-KW"/>
</dbReference>
<comment type="similarity">
    <text evidence="1">Belongs to the actin-binding proteins ADF family.</text>
</comment>
<dbReference type="InterPro" id="IPR029006">
    <property type="entry name" value="ADF-H/Gelsolin-like_dom_sf"/>
</dbReference>
<evidence type="ECO:0000313" key="4">
    <source>
        <dbReference type="EMBL" id="ETO36944.1"/>
    </source>
</evidence>
<dbReference type="SMART" id="SM00102">
    <property type="entry name" value="ADF"/>
    <property type="match status" value="1"/>
</dbReference>
<feature type="domain" description="ADF-H" evidence="3">
    <location>
        <begin position="11"/>
        <end position="141"/>
    </location>
</feature>
<dbReference type="AlphaFoldDB" id="X6PFZ6"/>
<gene>
    <name evidence="4" type="ORF">RFI_00116</name>
</gene>
<dbReference type="EMBL" id="ASPP01000111">
    <property type="protein sequence ID" value="ETO36944.1"/>
    <property type="molecule type" value="Genomic_DNA"/>
</dbReference>
<evidence type="ECO:0000259" key="3">
    <source>
        <dbReference type="PROSITE" id="PS51263"/>
    </source>
</evidence>
<dbReference type="OrthoDB" id="10249245at2759"/>
<dbReference type="SUPFAM" id="SSF55753">
    <property type="entry name" value="Actin depolymerizing proteins"/>
    <property type="match status" value="1"/>
</dbReference>
<evidence type="ECO:0000256" key="2">
    <source>
        <dbReference type="ARBA" id="ARBA00023203"/>
    </source>
</evidence>
<keyword evidence="2" id="KW-0009">Actin-binding</keyword>